<gene>
    <name evidence="1" type="ORF">PXEA_LOCUS36553</name>
</gene>
<keyword evidence="2" id="KW-1185">Reference proteome</keyword>
<dbReference type="EMBL" id="CAAALY010278909">
    <property type="protein sequence ID" value="VEL43113.1"/>
    <property type="molecule type" value="Genomic_DNA"/>
</dbReference>
<protein>
    <submittedName>
        <fullName evidence="1">Uncharacterized protein</fullName>
    </submittedName>
</protein>
<dbReference type="AlphaFoldDB" id="A0A448XRH5"/>
<sequence length="262" mass="28750">MARNWSSHIVSIPVDTFVFSLILHQPLAQVARVLSEAKAVAQPVVAYFGLDFDHLPEPGTELFFNWPRCNSAIGADQLLQRETVSSALLGAQLCPPPGRPEGCRETILSRRYRQRLTTLTTRSKTAIHCSLASILWRSCRLGCEATFSELVSTPALFASTELPPARIGLAGTGTYASFKTVFFWRLWARLVKNGISERTLRRSGLDLGRNPHIFDAPDSKSVGGCFEKMVSAKLGDVPGSKRLSSSKRKSVGKAFGAHLHNL</sequence>
<dbReference type="Proteomes" id="UP000784294">
    <property type="component" value="Unassembled WGS sequence"/>
</dbReference>
<proteinExistence type="predicted"/>
<comment type="caution">
    <text evidence="1">The sequence shown here is derived from an EMBL/GenBank/DDBJ whole genome shotgun (WGS) entry which is preliminary data.</text>
</comment>
<evidence type="ECO:0000313" key="1">
    <source>
        <dbReference type="EMBL" id="VEL43113.1"/>
    </source>
</evidence>
<accession>A0A448XRH5</accession>
<name>A0A448XRH5_9PLAT</name>
<evidence type="ECO:0000313" key="2">
    <source>
        <dbReference type="Proteomes" id="UP000784294"/>
    </source>
</evidence>
<organism evidence="1 2">
    <name type="scientific">Protopolystoma xenopodis</name>
    <dbReference type="NCBI Taxonomy" id="117903"/>
    <lineage>
        <taxon>Eukaryota</taxon>
        <taxon>Metazoa</taxon>
        <taxon>Spiralia</taxon>
        <taxon>Lophotrochozoa</taxon>
        <taxon>Platyhelminthes</taxon>
        <taxon>Monogenea</taxon>
        <taxon>Polyopisthocotylea</taxon>
        <taxon>Polystomatidea</taxon>
        <taxon>Polystomatidae</taxon>
        <taxon>Protopolystoma</taxon>
    </lineage>
</organism>
<reference evidence="1" key="1">
    <citation type="submission" date="2018-11" db="EMBL/GenBank/DDBJ databases">
        <authorList>
            <consortium name="Pathogen Informatics"/>
        </authorList>
    </citation>
    <scope>NUCLEOTIDE SEQUENCE</scope>
</reference>